<feature type="compositionally biased region" description="Low complexity" evidence="1">
    <location>
        <begin position="59"/>
        <end position="68"/>
    </location>
</feature>
<keyword evidence="3" id="KW-1185">Reference proteome</keyword>
<sequence length="124" mass="13524">MSFRERLSEGGGSPKMRKRKNRPSQAKRRRFRARLEASKMELEQALPKPTVPAASAQGTPLAASSSSTPLSISAPVYLPAHLAEQELHSGRLSLAPLPIKKDIDPPEDCGTGSQENDAPRRRDV</sequence>
<evidence type="ECO:0000313" key="2">
    <source>
        <dbReference type="EMBL" id="KAJ5130693.1"/>
    </source>
</evidence>
<feature type="region of interest" description="Disordered" evidence="1">
    <location>
        <begin position="98"/>
        <end position="124"/>
    </location>
</feature>
<feature type="region of interest" description="Disordered" evidence="1">
    <location>
        <begin position="1"/>
        <end position="68"/>
    </location>
</feature>
<accession>A0A9W9GVH1</accession>
<protein>
    <submittedName>
        <fullName evidence="2">Uncharacterized protein</fullName>
    </submittedName>
</protein>
<comment type="caution">
    <text evidence="2">The sequence shown here is derived from an EMBL/GenBank/DDBJ whole genome shotgun (WGS) entry which is preliminary data.</text>
</comment>
<evidence type="ECO:0000313" key="3">
    <source>
        <dbReference type="Proteomes" id="UP001149079"/>
    </source>
</evidence>
<proteinExistence type="predicted"/>
<evidence type="ECO:0000256" key="1">
    <source>
        <dbReference type="SAM" id="MobiDB-lite"/>
    </source>
</evidence>
<dbReference type="GeneID" id="81406646"/>
<dbReference type="EMBL" id="JAPQKL010000005">
    <property type="protein sequence ID" value="KAJ5130693.1"/>
    <property type="molecule type" value="Genomic_DNA"/>
</dbReference>
<gene>
    <name evidence="2" type="ORF">N7515_006732</name>
</gene>
<reference evidence="2" key="2">
    <citation type="journal article" date="2023" name="IMA Fungus">
        <title>Comparative genomic study of the Penicillium genus elucidates a diverse pangenome and 15 lateral gene transfer events.</title>
        <authorList>
            <person name="Petersen C."/>
            <person name="Sorensen T."/>
            <person name="Nielsen M.R."/>
            <person name="Sondergaard T.E."/>
            <person name="Sorensen J.L."/>
            <person name="Fitzpatrick D.A."/>
            <person name="Frisvad J.C."/>
            <person name="Nielsen K.L."/>
        </authorList>
    </citation>
    <scope>NUCLEOTIDE SEQUENCE</scope>
    <source>
        <strain evidence="2">IBT 22155</strain>
    </source>
</reference>
<reference evidence="2" key="1">
    <citation type="submission" date="2022-11" db="EMBL/GenBank/DDBJ databases">
        <authorList>
            <person name="Petersen C."/>
        </authorList>
    </citation>
    <scope>NUCLEOTIDE SEQUENCE</scope>
    <source>
        <strain evidence="2">IBT 22155</strain>
    </source>
</reference>
<feature type="compositionally biased region" description="Basic and acidic residues" evidence="1">
    <location>
        <begin position="33"/>
        <end position="42"/>
    </location>
</feature>
<dbReference type="AlphaFoldDB" id="A0A9W9GVH1"/>
<dbReference type="RefSeq" id="XP_056521072.1">
    <property type="nucleotide sequence ID" value="XM_056667476.1"/>
</dbReference>
<feature type="compositionally biased region" description="Basic residues" evidence="1">
    <location>
        <begin position="15"/>
        <end position="32"/>
    </location>
</feature>
<name>A0A9W9GVH1_9EURO</name>
<dbReference type="Proteomes" id="UP001149079">
    <property type="component" value="Unassembled WGS sequence"/>
</dbReference>
<organism evidence="2 3">
    <name type="scientific">Penicillium bovifimosum</name>
    <dbReference type="NCBI Taxonomy" id="126998"/>
    <lineage>
        <taxon>Eukaryota</taxon>
        <taxon>Fungi</taxon>
        <taxon>Dikarya</taxon>
        <taxon>Ascomycota</taxon>
        <taxon>Pezizomycotina</taxon>
        <taxon>Eurotiomycetes</taxon>
        <taxon>Eurotiomycetidae</taxon>
        <taxon>Eurotiales</taxon>
        <taxon>Aspergillaceae</taxon>
        <taxon>Penicillium</taxon>
    </lineage>
</organism>